<evidence type="ECO:0000313" key="3">
    <source>
        <dbReference type="Proteomes" id="UP000463951"/>
    </source>
</evidence>
<dbReference type="Proteomes" id="UP000463951">
    <property type="component" value="Chromosome"/>
</dbReference>
<organism evidence="2 3">
    <name type="scientific">Streptomyces antimycoticus</name>
    <dbReference type="NCBI Taxonomy" id="68175"/>
    <lineage>
        <taxon>Bacteria</taxon>
        <taxon>Bacillati</taxon>
        <taxon>Actinomycetota</taxon>
        <taxon>Actinomycetes</taxon>
        <taxon>Kitasatosporales</taxon>
        <taxon>Streptomycetaceae</taxon>
        <taxon>Streptomyces</taxon>
        <taxon>Streptomyces violaceusniger group</taxon>
    </lineage>
</organism>
<accession>A0A499UDF4</accession>
<reference evidence="2 3" key="1">
    <citation type="journal article" date="2020" name="Int. J. Syst. Evol. Microbiol.">
        <title>Reclassification of Streptomyces castelarensis and Streptomyces sporoclivatus as later heterotypic synonyms of Streptomyces antimycoticus.</title>
        <authorList>
            <person name="Komaki H."/>
            <person name="Tamura T."/>
        </authorList>
    </citation>
    <scope>NUCLEOTIDE SEQUENCE [LARGE SCALE GENOMIC DNA]</scope>
    <source>
        <strain evidence="2 3">NBRC 100767</strain>
    </source>
</reference>
<feature type="region of interest" description="Disordered" evidence="1">
    <location>
        <begin position="215"/>
        <end position="234"/>
    </location>
</feature>
<name>A0A499UDF4_9ACTN</name>
<protein>
    <submittedName>
        <fullName evidence="2">Uncharacterized protein</fullName>
    </submittedName>
</protein>
<dbReference type="EMBL" id="AP019620">
    <property type="protein sequence ID" value="BBJ39204.1"/>
    <property type="molecule type" value="Genomic_DNA"/>
</dbReference>
<gene>
    <name evidence="2" type="ORF">SSPO_019220</name>
</gene>
<evidence type="ECO:0000313" key="2">
    <source>
        <dbReference type="EMBL" id="BBJ39204.1"/>
    </source>
</evidence>
<proteinExistence type="predicted"/>
<sequence length="234" mass="25888">MPGWMDLAYTTAGGVVGAAVTNYLSRNQERRQLRAAVMQQLLRVEAVRDSMCDIVPSRRESPSRHLIGARLLATTRFGVTAVLEDGRDAEHAQREAISDLVVAALSAGIPRRVVDFAGGSEVRALQCEVIRVIDLRLGGVLGESLEALMTQCEQYRQATAQHLLRALWHPWRTRLRMRVRVRMLRQDVAALHRGQEAAMSVLAQPEHIDALTERLGGPLSHQDPQRVNNPGPAA</sequence>
<evidence type="ECO:0000256" key="1">
    <source>
        <dbReference type="SAM" id="MobiDB-lite"/>
    </source>
</evidence>
<dbReference type="AlphaFoldDB" id="A0A499UDF4"/>